<proteinExistence type="predicted"/>
<protein>
    <recommendedName>
        <fullName evidence="4">Reverse transcriptase domain-containing protein</fullName>
    </recommendedName>
</protein>
<dbReference type="InterPro" id="IPR043502">
    <property type="entry name" value="DNA/RNA_pol_sf"/>
</dbReference>
<dbReference type="PANTHER" id="PTHR48475">
    <property type="entry name" value="RIBONUCLEASE H"/>
    <property type="match status" value="1"/>
</dbReference>
<reference evidence="2" key="2">
    <citation type="submission" date="2022-01" db="EMBL/GenBank/DDBJ databases">
        <authorList>
            <person name="Yamashiro T."/>
            <person name="Shiraishi A."/>
            <person name="Satake H."/>
            <person name="Nakayama K."/>
        </authorList>
    </citation>
    <scope>NUCLEOTIDE SEQUENCE</scope>
</reference>
<dbReference type="EMBL" id="BQNB010015996">
    <property type="protein sequence ID" value="GJT46564.1"/>
    <property type="molecule type" value="Genomic_DNA"/>
</dbReference>
<keyword evidence="3" id="KW-1185">Reference proteome</keyword>
<sequence>MAFRKCMKDAHIQGFFRSAEEAYALAELPPGESRGIHRRLSFPAGLRDVHQRLTFPPARRDDRDGQNNSGKDFRKGDYRNSYKGRDNFNLKRKTQKDNGAPYPQRERTNRPVPVLSLDSLTKCPKEILATETQLHLPPPRPVANPLRTMVERRQNRNPPVQKIINMVSVHSSKKKKRKDREATESWMNTHISFPSIMTMNCVRRTTIIGIRGQKDNLVGRPQKCVRRSSVKSVQHCFENLPKKVKAGLRETRTDLVGFAGEVSKPLGKIDLEREEKQMKGKKRPKKMRALYYRAISCQPQLSDQMVTIEMKTLQELYNASWIHPTKGYHKSKWRKEDEEKTAFLHGAGKCIWLYEECVRVSKEPVAHLPRQVTRLPSQIGKEILEGIRRTDMVIKSKEETGLLADIAETFEGLKTINMKLNPKKCSFGVEEGKFLGYMVTSEGIRANPKKTKAISDLQSPKTLKEMQSLSGKLASLNRFLAKSVEEELSFSYDSEKHNEGEQARIPMDRGGGRGFSADEETDHVASIVDTTLPGRNVIRIPSVKVSPNQIFLSDAPDGEREDEYFQSPEVPPGIDDTEAWTLYTDGASSSKGSGAGLVLTDYWGSCKAAGQDNGEGNNPLRDWTTSYSDMFCHKNHCHRQWGTTDQRPLQESCVKFRKEKSMMGGRIAECTKGHRTSIQASNGETPFSLTLRSEASFAEIGMPSYRTLMIREEFNEEEQRLNLDLLQERREAAAIREARYKSKMEQYYNKKVRPAGFRPGEFVYRRM</sequence>
<feature type="compositionally biased region" description="Basic and acidic residues" evidence="1">
    <location>
        <begin position="58"/>
        <end position="89"/>
    </location>
</feature>
<evidence type="ECO:0008006" key="4">
    <source>
        <dbReference type="Google" id="ProtNLM"/>
    </source>
</evidence>
<dbReference type="PANTHER" id="PTHR48475:SF2">
    <property type="entry name" value="RIBONUCLEASE H"/>
    <property type="match status" value="1"/>
</dbReference>
<evidence type="ECO:0000256" key="1">
    <source>
        <dbReference type="SAM" id="MobiDB-lite"/>
    </source>
</evidence>
<feature type="region of interest" description="Disordered" evidence="1">
    <location>
        <begin position="53"/>
        <end position="109"/>
    </location>
</feature>
<gene>
    <name evidence="2" type="ORF">Tco_0955279</name>
</gene>
<dbReference type="Proteomes" id="UP001151760">
    <property type="component" value="Unassembled WGS sequence"/>
</dbReference>
<dbReference type="Gene3D" id="3.30.70.270">
    <property type="match status" value="1"/>
</dbReference>
<evidence type="ECO:0000313" key="2">
    <source>
        <dbReference type="EMBL" id="GJT46564.1"/>
    </source>
</evidence>
<dbReference type="SUPFAM" id="SSF56672">
    <property type="entry name" value="DNA/RNA polymerases"/>
    <property type="match status" value="1"/>
</dbReference>
<comment type="caution">
    <text evidence="2">The sequence shown here is derived from an EMBL/GenBank/DDBJ whole genome shotgun (WGS) entry which is preliminary data.</text>
</comment>
<dbReference type="InterPro" id="IPR043128">
    <property type="entry name" value="Rev_trsase/Diguanyl_cyclase"/>
</dbReference>
<evidence type="ECO:0000313" key="3">
    <source>
        <dbReference type="Proteomes" id="UP001151760"/>
    </source>
</evidence>
<accession>A0ABQ5E6R3</accession>
<reference evidence="2" key="1">
    <citation type="journal article" date="2022" name="Int. J. Mol. Sci.">
        <title>Draft Genome of Tanacetum Coccineum: Genomic Comparison of Closely Related Tanacetum-Family Plants.</title>
        <authorList>
            <person name="Yamashiro T."/>
            <person name="Shiraishi A."/>
            <person name="Nakayama K."/>
            <person name="Satake H."/>
        </authorList>
    </citation>
    <scope>NUCLEOTIDE SEQUENCE</scope>
</reference>
<name>A0ABQ5E6R3_9ASTR</name>
<organism evidence="2 3">
    <name type="scientific">Tanacetum coccineum</name>
    <dbReference type="NCBI Taxonomy" id="301880"/>
    <lineage>
        <taxon>Eukaryota</taxon>
        <taxon>Viridiplantae</taxon>
        <taxon>Streptophyta</taxon>
        <taxon>Embryophyta</taxon>
        <taxon>Tracheophyta</taxon>
        <taxon>Spermatophyta</taxon>
        <taxon>Magnoliopsida</taxon>
        <taxon>eudicotyledons</taxon>
        <taxon>Gunneridae</taxon>
        <taxon>Pentapetalae</taxon>
        <taxon>asterids</taxon>
        <taxon>campanulids</taxon>
        <taxon>Asterales</taxon>
        <taxon>Asteraceae</taxon>
        <taxon>Asteroideae</taxon>
        <taxon>Anthemideae</taxon>
        <taxon>Anthemidinae</taxon>
        <taxon>Tanacetum</taxon>
    </lineage>
</organism>